<sequence>MESQEILESTIKNENKRLNEDPNDLSKVVKKRKQRTPSPPLFENQQLKPLQTVRLDIDLDKDDYLFNFLHLSKNSNQLSPDKPYSNLINLLDHVSDAEDDDEPHPDKKRAEYDNYDVNDPFVDDSQLTVDEPKMMAKPTNEGFYITIDHVELETKSPSQLKEKKKDSDKDKQKKRSSLHNLSKYSSFFPKPQLPATPIAPDISFEGISLDVSDTPINKSRDSPAITTQHKDSPEPSKSQTRTDVSSIIGPKKGGLLTGFTMDHLPSPSWSKGKKEYPIEPISEDLQSAFEQLTVLIMKENFEQKTKFPQSLKDPLKRTAEIAIQLEQYDENHFFNRLPRLFPYNRFTMMKLTKTMLFDYHKNFYEERYELCKGAFQEEVDNERDQYIHDHEDAIKQYEADWNHFQERYPEDAKISEDIKSGGHSLKLSQHQQAPDPPKPRWKWTEKMNTALMAMTEIKEDIYHLDLERSELDKNQPTPTREQTYRSKVYAELAAIFPADWMHTTDISRKRTTLLSRSKHQKTSNTNDENSNANEKGKDKSIESKVAKDEKDEENTKDEQDAKDTEDLKNPSDANSKEQKEPNKQSEFNKQNEPNEAKDVDQPTKETHEPANETNHSLKDTNQPAETPEK</sequence>
<gene>
    <name evidence="5" type="ORF">E3P90_02834</name>
</gene>
<evidence type="ECO:0000256" key="2">
    <source>
        <dbReference type="SAM" id="MobiDB-lite"/>
    </source>
</evidence>
<feature type="compositionally biased region" description="Basic and acidic residues" evidence="2">
    <location>
        <begin position="556"/>
        <end position="583"/>
    </location>
</feature>
<evidence type="ECO:0000259" key="4">
    <source>
        <dbReference type="Pfam" id="PF14075"/>
    </source>
</evidence>
<feature type="region of interest" description="Disordered" evidence="2">
    <location>
        <begin position="155"/>
        <end position="192"/>
    </location>
</feature>
<feature type="region of interest" description="Disordered" evidence="2">
    <location>
        <begin position="95"/>
        <end position="121"/>
    </location>
</feature>
<feature type="domain" description="Hpc2-related" evidence="3">
    <location>
        <begin position="106"/>
        <end position="147"/>
    </location>
</feature>
<protein>
    <recommendedName>
        <fullName evidence="7">Ubinuclein middle domain-containing protein</fullName>
    </recommendedName>
</protein>
<dbReference type="EMBL" id="SPOF01000030">
    <property type="protein sequence ID" value="TIB10551.1"/>
    <property type="molecule type" value="Genomic_DNA"/>
</dbReference>
<dbReference type="InterPro" id="IPR026947">
    <property type="entry name" value="UBN_middle_dom"/>
</dbReference>
<evidence type="ECO:0000259" key="3">
    <source>
        <dbReference type="Pfam" id="PF08729"/>
    </source>
</evidence>
<feature type="compositionally biased region" description="Polar residues" evidence="2">
    <location>
        <begin position="235"/>
        <end position="245"/>
    </location>
</feature>
<evidence type="ECO:0000256" key="1">
    <source>
        <dbReference type="ARBA" id="ARBA00022553"/>
    </source>
</evidence>
<feature type="compositionally biased region" description="Polar residues" evidence="2">
    <location>
        <begin position="619"/>
        <end position="629"/>
    </location>
</feature>
<feature type="region of interest" description="Disordered" evidence="2">
    <location>
        <begin position="1"/>
        <end position="44"/>
    </location>
</feature>
<feature type="domain" description="Ubinuclein middle" evidence="4">
    <location>
        <begin position="279"/>
        <end position="508"/>
    </location>
</feature>
<comment type="caution">
    <text evidence="5">The sequence shown here is derived from an EMBL/GenBank/DDBJ whole genome shotgun (WGS) entry which is preliminary data.</text>
</comment>
<dbReference type="Pfam" id="PF14075">
    <property type="entry name" value="UBN_AB"/>
    <property type="match status" value="1"/>
</dbReference>
<feature type="compositionally biased region" description="Basic and acidic residues" evidence="2">
    <location>
        <begin position="592"/>
        <end position="618"/>
    </location>
</feature>
<feature type="compositionally biased region" description="Polar residues" evidence="2">
    <location>
        <begin position="1"/>
        <end position="10"/>
    </location>
</feature>
<feature type="compositionally biased region" description="Basic and acidic residues" evidence="2">
    <location>
        <begin position="534"/>
        <end position="549"/>
    </location>
</feature>
<evidence type="ECO:0008006" key="7">
    <source>
        <dbReference type="Google" id="ProtNLM"/>
    </source>
</evidence>
<feature type="compositionally biased region" description="Polar residues" evidence="2">
    <location>
        <begin position="522"/>
        <end position="533"/>
    </location>
</feature>
<organism evidence="5 6">
    <name type="scientific">Wallemia ichthyophaga</name>
    <dbReference type="NCBI Taxonomy" id="245174"/>
    <lineage>
        <taxon>Eukaryota</taxon>
        <taxon>Fungi</taxon>
        <taxon>Dikarya</taxon>
        <taxon>Basidiomycota</taxon>
        <taxon>Wallemiomycotina</taxon>
        <taxon>Wallemiomycetes</taxon>
        <taxon>Wallemiales</taxon>
        <taxon>Wallemiaceae</taxon>
        <taxon>Wallemia</taxon>
    </lineage>
</organism>
<reference evidence="5 6" key="1">
    <citation type="submission" date="2019-03" db="EMBL/GenBank/DDBJ databases">
        <title>Sequencing 23 genomes of Wallemia ichthyophaga.</title>
        <authorList>
            <person name="Gostincar C."/>
        </authorList>
    </citation>
    <scope>NUCLEOTIDE SEQUENCE [LARGE SCALE GENOMIC DNA]</scope>
    <source>
        <strain evidence="5 6">EXF-8621</strain>
    </source>
</reference>
<keyword evidence="1" id="KW-0597">Phosphoprotein</keyword>
<evidence type="ECO:0000313" key="6">
    <source>
        <dbReference type="Proteomes" id="UP000306954"/>
    </source>
</evidence>
<proteinExistence type="predicted"/>
<accession>A0A4T0HX17</accession>
<dbReference type="AlphaFoldDB" id="A0A4T0HX17"/>
<evidence type="ECO:0000313" key="5">
    <source>
        <dbReference type="EMBL" id="TIB10551.1"/>
    </source>
</evidence>
<feature type="compositionally biased region" description="Basic and acidic residues" evidence="2">
    <location>
        <begin position="11"/>
        <end position="20"/>
    </location>
</feature>
<dbReference type="InterPro" id="IPR014840">
    <property type="entry name" value="HRD"/>
</dbReference>
<feature type="region of interest" description="Disordered" evidence="2">
    <location>
        <begin position="511"/>
        <end position="629"/>
    </location>
</feature>
<dbReference type="Proteomes" id="UP000306954">
    <property type="component" value="Unassembled WGS sequence"/>
</dbReference>
<dbReference type="Pfam" id="PF08729">
    <property type="entry name" value="HUN"/>
    <property type="match status" value="1"/>
</dbReference>
<feature type="region of interest" description="Disordered" evidence="2">
    <location>
        <begin position="212"/>
        <end position="247"/>
    </location>
</feature>
<feature type="compositionally biased region" description="Basic and acidic residues" evidence="2">
    <location>
        <begin position="155"/>
        <end position="171"/>
    </location>
</feature>
<name>A0A4T0HX17_WALIC</name>